<evidence type="ECO:0000313" key="12">
    <source>
        <dbReference type="EMBL" id="GAA2463156.1"/>
    </source>
</evidence>
<evidence type="ECO:0000256" key="7">
    <source>
        <dbReference type="ARBA" id="ARBA00022679"/>
    </source>
</evidence>
<comment type="caution">
    <text evidence="12">The sequence shown here is derived from an EMBL/GenBank/DDBJ whole genome shotgun (WGS) entry which is preliminary data.</text>
</comment>
<dbReference type="SUPFAM" id="SSF53335">
    <property type="entry name" value="S-adenosyl-L-methionine-dependent methyltransferases"/>
    <property type="match status" value="1"/>
</dbReference>
<dbReference type="InterPro" id="IPR000682">
    <property type="entry name" value="PCMT"/>
</dbReference>
<sequence length="378" mass="41558">MEWRKHAERLAAQVTHPVSRWRPAVATVPRHLFVPRWWHPDGDGWALRDGPTDPEAWAAAAYSDTESLVTRVGQWHADHAQPGDRPTGLPTSSSTHPSLVVRMLRHGMLTDTSDLLIVGTGTGYSTALACARLGDKRVSSVDVDSYLTQVATQRLAAAGWAPTVTTADATGPLPGTYDRIVSLVAVRPVPASWLAALRPGGRLVTTLANMPVIITADKTDDGGAIGQVEWDRAGFMRTRHGHNYPPGLTQRLPTLREQEGEHVGTGRYPVLNVPEAWEVWSMLELTEPGIEHHFEAGPGRRRTAWMLHPDGSWARATAVWTDPPQVHQSGPRRLWDTLEKVRNRLNLEGALPVYGATVRIDPDGTVHLHRGRWSAVVP</sequence>
<comment type="similarity">
    <text evidence="2">Belongs to the methyltransferase superfamily. L-isoaspartyl/D-aspartyl protein methyltransferase family.</text>
</comment>
<evidence type="ECO:0000256" key="3">
    <source>
        <dbReference type="ARBA" id="ARBA00011890"/>
    </source>
</evidence>
<gene>
    <name evidence="12" type="ORF">GCM10010405_54470</name>
</gene>
<organism evidence="12 13">
    <name type="scientific">Streptomyces macrosporus</name>
    <dbReference type="NCBI Taxonomy" id="44032"/>
    <lineage>
        <taxon>Bacteria</taxon>
        <taxon>Bacillati</taxon>
        <taxon>Actinomycetota</taxon>
        <taxon>Actinomycetes</taxon>
        <taxon>Kitasatosporales</taxon>
        <taxon>Streptomycetaceae</taxon>
        <taxon>Streptomyces</taxon>
    </lineage>
</organism>
<dbReference type="InterPro" id="IPR029063">
    <property type="entry name" value="SAM-dependent_MTases_sf"/>
</dbReference>
<evidence type="ECO:0000313" key="13">
    <source>
        <dbReference type="Proteomes" id="UP001501638"/>
    </source>
</evidence>
<reference evidence="12 13" key="1">
    <citation type="journal article" date="2019" name="Int. J. Syst. Evol. Microbiol.">
        <title>The Global Catalogue of Microorganisms (GCM) 10K type strain sequencing project: providing services to taxonomists for standard genome sequencing and annotation.</title>
        <authorList>
            <consortium name="The Broad Institute Genomics Platform"/>
            <consortium name="The Broad Institute Genome Sequencing Center for Infectious Disease"/>
            <person name="Wu L."/>
            <person name="Ma J."/>
        </authorList>
    </citation>
    <scope>NUCLEOTIDE SEQUENCE [LARGE SCALE GENOMIC DNA]</scope>
    <source>
        <strain evidence="12 13">JCM 6305</strain>
    </source>
</reference>
<evidence type="ECO:0000256" key="1">
    <source>
        <dbReference type="ARBA" id="ARBA00004496"/>
    </source>
</evidence>
<keyword evidence="7" id="KW-0808">Transferase</keyword>
<dbReference type="Proteomes" id="UP001501638">
    <property type="component" value="Unassembled WGS sequence"/>
</dbReference>
<dbReference type="GO" id="GO:0032259">
    <property type="term" value="P:methylation"/>
    <property type="evidence" value="ECO:0007669"/>
    <property type="project" value="UniProtKB-KW"/>
</dbReference>
<dbReference type="Gene3D" id="3.40.50.150">
    <property type="entry name" value="Vaccinia Virus protein VP39"/>
    <property type="match status" value="1"/>
</dbReference>
<dbReference type="GO" id="GO:0008168">
    <property type="term" value="F:methyltransferase activity"/>
    <property type="evidence" value="ECO:0007669"/>
    <property type="project" value="UniProtKB-KW"/>
</dbReference>
<name>A0ABN3KMJ6_9ACTN</name>
<protein>
    <recommendedName>
        <fullName evidence="4">Protein-L-isoaspartate O-methyltransferase</fullName>
        <ecNumber evidence="3">2.1.1.77</ecNumber>
    </recommendedName>
    <alternativeName>
        <fullName evidence="11">L-isoaspartyl protein carboxyl methyltransferase</fullName>
    </alternativeName>
    <alternativeName>
        <fullName evidence="9">Protein L-isoaspartyl methyltransferase</fullName>
    </alternativeName>
    <alternativeName>
        <fullName evidence="10">Protein-beta-aspartate methyltransferase</fullName>
    </alternativeName>
</protein>
<dbReference type="PANTHER" id="PTHR11579:SF0">
    <property type="entry name" value="PROTEIN-L-ISOASPARTATE(D-ASPARTATE) O-METHYLTRANSFERASE"/>
    <property type="match status" value="1"/>
</dbReference>
<accession>A0ABN3KMJ6</accession>
<keyword evidence="8" id="KW-0949">S-adenosyl-L-methionine</keyword>
<keyword evidence="6 12" id="KW-0489">Methyltransferase</keyword>
<evidence type="ECO:0000256" key="6">
    <source>
        <dbReference type="ARBA" id="ARBA00022603"/>
    </source>
</evidence>
<dbReference type="EMBL" id="BAAASZ010000042">
    <property type="protein sequence ID" value="GAA2463156.1"/>
    <property type="molecule type" value="Genomic_DNA"/>
</dbReference>
<evidence type="ECO:0000256" key="10">
    <source>
        <dbReference type="ARBA" id="ARBA00031323"/>
    </source>
</evidence>
<evidence type="ECO:0000256" key="2">
    <source>
        <dbReference type="ARBA" id="ARBA00005369"/>
    </source>
</evidence>
<keyword evidence="13" id="KW-1185">Reference proteome</keyword>
<evidence type="ECO:0000256" key="4">
    <source>
        <dbReference type="ARBA" id="ARBA00013346"/>
    </source>
</evidence>
<dbReference type="EC" id="2.1.1.77" evidence="3"/>
<evidence type="ECO:0000256" key="5">
    <source>
        <dbReference type="ARBA" id="ARBA00022490"/>
    </source>
</evidence>
<evidence type="ECO:0000256" key="9">
    <source>
        <dbReference type="ARBA" id="ARBA00030757"/>
    </source>
</evidence>
<dbReference type="RefSeq" id="WP_344328226.1">
    <property type="nucleotide sequence ID" value="NZ_BAAASZ010000042.1"/>
</dbReference>
<dbReference type="PANTHER" id="PTHR11579">
    <property type="entry name" value="PROTEIN-L-ISOASPARTATE O-METHYLTRANSFERASE"/>
    <property type="match status" value="1"/>
</dbReference>
<evidence type="ECO:0000256" key="11">
    <source>
        <dbReference type="ARBA" id="ARBA00031350"/>
    </source>
</evidence>
<dbReference type="CDD" id="cd02440">
    <property type="entry name" value="AdoMet_MTases"/>
    <property type="match status" value="1"/>
</dbReference>
<evidence type="ECO:0000256" key="8">
    <source>
        <dbReference type="ARBA" id="ARBA00022691"/>
    </source>
</evidence>
<keyword evidence="5" id="KW-0963">Cytoplasm</keyword>
<comment type="subcellular location">
    <subcellularLocation>
        <location evidence="1">Cytoplasm</location>
    </subcellularLocation>
</comment>
<dbReference type="Pfam" id="PF01135">
    <property type="entry name" value="PCMT"/>
    <property type="match status" value="1"/>
</dbReference>
<proteinExistence type="inferred from homology"/>